<proteinExistence type="predicted"/>
<keyword evidence="2" id="KW-0472">Membrane</keyword>
<evidence type="ECO:0000256" key="1">
    <source>
        <dbReference type="SAM" id="MobiDB-lite"/>
    </source>
</evidence>
<gene>
    <name evidence="3" type="ORF">GD627_04285</name>
</gene>
<evidence type="ECO:0000256" key="2">
    <source>
        <dbReference type="SAM" id="Phobius"/>
    </source>
</evidence>
<feature type="transmembrane region" description="Helical" evidence="2">
    <location>
        <begin position="63"/>
        <end position="86"/>
    </location>
</feature>
<sequence length="156" mass="16311">MRSGDIPAGPGGPGTPGTGDRTPPPSIIRMAAAAWLVAAVLVATAGVSFIVSARTQHQDSTGLIMLGILALALALLSAYSVLRLWSGKRSARETLSSIGVIAGVPLLFRGPALVAVGLLLLACTVLLWLPASNRFIQLRDPRKRRSRGGAKGRRQR</sequence>
<feature type="transmembrane region" description="Helical" evidence="2">
    <location>
        <begin position="106"/>
        <end position="129"/>
    </location>
</feature>
<keyword evidence="2" id="KW-0812">Transmembrane</keyword>
<organism evidence="3 4">
    <name type="scientific">Arthrobacter yangruifuii</name>
    <dbReference type="NCBI Taxonomy" id="2606616"/>
    <lineage>
        <taxon>Bacteria</taxon>
        <taxon>Bacillati</taxon>
        <taxon>Actinomycetota</taxon>
        <taxon>Actinomycetes</taxon>
        <taxon>Micrococcales</taxon>
        <taxon>Micrococcaceae</taxon>
        <taxon>Arthrobacter</taxon>
    </lineage>
</organism>
<evidence type="ECO:0000313" key="3">
    <source>
        <dbReference type="EMBL" id="KAD4060275.1"/>
    </source>
</evidence>
<evidence type="ECO:0000313" key="4">
    <source>
        <dbReference type="Proteomes" id="UP000326852"/>
    </source>
</evidence>
<feature type="transmembrane region" description="Helical" evidence="2">
    <location>
        <begin position="27"/>
        <end position="51"/>
    </location>
</feature>
<protein>
    <submittedName>
        <fullName evidence="3">Uncharacterized protein</fullName>
    </submittedName>
</protein>
<comment type="caution">
    <text evidence="3">The sequence shown here is derived from an EMBL/GenBank/DDBJ whole genome shotgun (WGS) entry which is preliminary data.</text>
</comment>
<dbReference type="EMBL" id="VTFX01000001">
    <property type="protein sequence ID" value="KAD4060275.1"/>
    <property type="molecule type" value="Genomic_DNA"/>
</dbReference>
<dbReference type="Proteomes" id="UP000326852">
    <property type="component" value="Unassembled WGS sequence"/>
</dbReference>
<reference evidence="3 4" key="1">
    <citation type="submission" date="2019-08" db="EMBL/GenBank/DDBJ databases">
        <title>Arthrobacter sp. nov., isolated from plateau pika and Tibetan wild ass.</title>
        <authorList>
            <person name="Ge Y."/>
        </authorList>
    </citation>
    <scope>NUCLEOTIDE SEQUENCE [LARGE SCALE GENOMIC DNA]</scope>
    <source>
        <strain evidence="3 4">785</strain>
    </source>
</reference>
<keyword evidence="4" id="KW-1185">Reference proteome</keyword>
<dbReference type="AlphaFoldDB" id="A0A5N6MSW6"/>
<keyword evidence="2" id="KW-1133">Transmembrane helix</keyword>
<accession>A0A5N6MSW6</accession>
<name>A0A5N6MSW6_9MICC</name>
<feature type="region of interest" description="Disordered" evidence="1">
    <location>
        <begin position="1"/>
        <end position="23"/>
    </location>
</feature>
<dbReference type="RefSeq" id="WP_152271475.1">
    <property type="nucleotide sequence ID" value="NZ_VTFX01000001.1"/>
</dbReference>